<evidence type="ECO:0000259" key="7">
    <source>
        <dbReference type="Pfam" id="PF08168"/>
    </source>
</evidence>
<evidence type="ECO:0000313" key="9">
    <source>
        <dbReference type="EMBL" id="NXX91283.1"/>
    </source>
</evidence>
<dbReference type="SUPFAM" id="SSF50978">
    <property type="entry name" value="WD40 repeat-like"/>
    <property type="match status" value="1"/>
</dbReference>
<comment type="subcellular location">
    <subcellularLocation>
        <location evidence="1">Nucleus</location>
        <location evidence="1">Nucleolus</location>
    </subcellularLocation>
</comment>
<sequence length="720" mass="80106">MAALCESFTLCGLGPSGGVGLGSGLLALEPGPDPDHVLLTDHGRTATLFKVSDQKPLGCWSVKHGQIITCPVVCNFETHEYVAVHDDKVLRIWKNQDINLDKVFKATLSADVYRIHSLPCGGPLVLFRGGGVRTLDVLLEAPQQEIENIVSDEVIKWSQAFMEGQQPVLIFATEKDGDFFVYVQKVKINSLHRYKLEQQDSKPMSFTAYIKNKFITLLCLYSNDAVYKVLIPLQQNTEEEEQILSKSLLLNLSVSGSILKGTSFVVLDKDHIAVLGSLAASGEEPKECLTIWNTKFQTLQTSKELPLGTSGQLWCYEEKFFFTHGKVLTVIMYKCETASLAAAVGKLKESRAPDVSSFVNWDTLGDGELVAPSKQSVPLNSGPQVALRSRKNAAAKAQQATLSVGQLLLNLKDASTTVFEDELRKLMSKAPMPDIQAIIGCVMTAITDRCKAKPNYYPRSILLEMVEKRDLSYSLCPDLMAVALEKKDLQLLQICLQRFPDIPEEITYTCLKLFLSLSETYLQSTDVNLESVICYVDVEFNNKEVKNEILENGFNAELEKGSRAAEISKTTHASDDGELCPVGPQRAALLNAVLRSAYSETFLLPHLKNLPAQQVVLFLSYLHYLHVKCSERINTTLPGTSSPTVNQIMDWMCLLLDAHFTVMVMLPEAKGLLSDLHKFVRAQVRFYSELSKIEGSLQELQRLNHQKDIQAYSIEVLELI</sequence>
<keyword evidence="5" id="KW-0804">Transcription</keyword>
<dbReference type="InterPro" id="IPR012584">
    <property type="entry name" value="NOL11_N"/>
</dbReference>
<dbReference type="AlphaFoldDB" id="A0A852LIK9"/>
<gene>
    <name evidence="9" type="primary">Nol11</name>
    <name evidence="9" type="ORF">CENBEN_R04288</name>
</gene>
<reference evidence="9 10" key="1">
    <citation type="submission" date="2020-02" db="EMBL/GenBank/DDBJ databases">
        <title>Bird 10,000 Genomes (B10K) Project - Family phase.</title>
        <authorList>
            <person name="Zhang G."/>
        </authorList>
    </citation>
    <scope>NUCLEOTIDE SEQUENCE [LARGE SCALE GENOMIC DNA]</scope>
    <source>
        <strain evidence="9">B10K-DU-017-21</strain>
    </source>
</reference>
<dbReference type="GO" id="GO:0030490">
    <property type="term" value="P:maturation of SSU-rRNA"/>
    <property type="evidence" value="ECO:0007669"/>
    <property type="project" value="InterPro"/>
</dbReference>
<comment type="caution">
    <text evidence="9">The sequence shown here is derived from an EMBL/GenBank/DDBJ whole genome shotgun (WGS) entry which is preliminary data.</text>
</comment>
<keyword evidence="2" id="KW-0698">rRNA processing</keyword>
<evidence type="ECO:0000256" key="6">
    <source>
        <dbReference type="ARBA" id="ARBA00023242"/>
    </source>
</evidence>
<keyword evidence="6" id="KW-0539">Nucleus</keyword>
<dbReference type="InterPro" id="IPR048897">
    <property type="entry name" value="Nol11_C"/>
</dbReference>
<accession>A0A852LIK9</accession>
<name>A0A852LIK9_9AVES</name>
<dbReference type="PANTHER" id="PTHR15633:SF2">
    <property type="entry name" value="NUCLEOLAR PROTEIN 11"/>
    <property type="match status" value="1"/>
</dbReference>
<protein>
    <submittedName>
        <fullName evidence="9">NOL11 protein</fullName>
    </submittedName>
</protein>
<dbReference type="Proteomes" id="UP000632886">
    <property type="component" value="Unassembled WGS sequence"/>
</dbReference>
<evidence type="ECO:0000256" key="3">
    <source>
        <dbReference type="ARBA" id="ARBA00023015"/>
    </source>
</evidence>
<dbReference type="InterPro" id="IPR042859">
    <property type="entry name" value="NOL11"/>
</dbReference>
<feature type="domain" description="Nucleolar protein 11 C-terminal" evidence="8">
    <location>
        <begin position="406"/>
        <end position="719"/>
    </location>
</feature>
<feature type="non-terminal residue" evidence="9">
    <location>
        <position position="1"/>
    </location>
</feature>
<dbReference type="Pfam" id="PF08168">
    <property type="entry name" value="NOL11_N"/>
    <property type="match status" value="1"/>
</dbReference>
<evidence type="ECO:0000259" key="8">
    <source>
        <dbReference type="Pfam" id="PF20998"/>
    </source>
</evidence>
<evidence type="ECO:0000256" key="2">
    <source>
        <dbReference type="ARBA" id="ARBA00022552"/>
    </source>
</evidence>
<dbReference type="Pfam" id="PF20998">
    <property type="entry name" value="Nol11_C"/>
    <property type="match status" value="1"/>
</dbReference>
<evidence type="ECO:0000256" key="4">
    <source>
        <dbReference type="ARBA" id="ARBA00023159"/>
    </source>
</evidence>
<feature type="domain" description="Nucleolar protein 11 N-terminal" evidence="7">
    <location>
        <begin position="1"/>
        <end position="334"/>
    </location>
</feature>
<evidence type="ECO:0000313" key="10">
    <source>
        <dbReference type="Proteomes" id="UP000632886"/>
    </source>
</evidence>
<dbReference type="GO" id="GO:0005730">
    <property type="term" value="C:nucleolus"/>
    <property type="evidence" value="ECO:0007669"/>
    <property type="project" value="UniProtKB-SubCell"/>
</dbReference>
<keyword evidence="4" id="KW-0010">Activator</keyword>
<dbReference type="InterPro" id="IPR036322">
    <property type="entry name" value="WD40_repeat_dom_sf"/>
</dbReference>
<dbReference type="EMBL" id="WBNK01000230">
    <property type="protein sequence ID" value="NXX91283.1"/>
    <property type="molecule type" value="Genomic_DNA"/>
</dbReference>
<proteinExistence type="predicted"/>
<organism evidence="9 10">
    <name type="scientific">Centropus bengalensis</name>
    <name type="common">lesser coucal</name>
    <dbReference type="NCBI Taxonomy" id="1463675"/>
    <lineage>
        <taxon>Eukaryota</taxon>
        <taxon>Metazoa</taxon>
        <taxon>Chordata</taxon>
        <taxon>Craniata</taxon>
        <taxon>Vertebrata</taxon>
        <taxon>Euteleostomi</taxon>
        <taxon>Archelosauria</taxon>
        <taxon>Archosauria</taxon>
        <taxon>Dinosauria</taxon>
        <taxon>Saurischia</taxon>
        <taxon>Theropoda</taxon>
        <taxon>Coelurosauria</taxon>
        <taxon>Aves</taxon>
        <taxon>Neognathae</taxon>
        <taxon>Neoaves</taxon>
        <taxon>Otidimorphae</taxon>
        <taxon>Cuculiformes</taxon>
        <taxon>Centropidae</taxon>
        <taxon>Centropus</taxon>
    </lineage>
</organism>
<evidence type="ECO:0000256" key="5">
    <source>
        <dbReference type="ARBA" id="ARBA00023163"/>
    </source>
</evidence>
<evidence type="ECO:0000256" key="1">
    <source>
        <dbReference type="ARBA" id="ARBA00004604"/>
    </source>
</evidence>
<dbReference type="PANTHER" id="PTHR15633">
    <property type="entry name" value="NUCLEOLAR PROTEIN 11"/>
    <property type="match status" value="1"/>
</dbReference>
<keyword evidence="10" id="KW-1185">Reference proteome</keyword>
<dbReference type="GO" id="GO:0003723">
    <property type="term" value="F:RNA binding"/>
    <property type="evidence" value="ECO:0007669"/>
    <property type="project" value="TreeGrafter"/>
</dbReference>
<feature type="non-terminal residue" evidence="9">
    <location>
        <position position="720"/>
    </location>
</feature>
<keyword evidence="3" id="KW-0805">Transcription regulation</keyword>